<evidence type="ECO:0000313" key="1">
    <source>
        <dbReference type="EMBL" id="EGH17982.1"/>
    </source>
</evidence>
<name>F3CFE0_PSESG</name>
<protein>
    <submittedName>
        <fullName evidence="1">UBA/THIF-type NAD/FAD binding protein</fullName>
    </submittedName>
</protein>
<reference evidence="1 2" key="1">
    <citation type="journal article" date="2011" name="PLoS Pathog.">
        <title>Dynamic evolution of pathogenicity revealed by sequencing and comparative genomics of 19 Pseudomonas syringae isolates.</title>
        <authorList>
            <person name="Baltrus D.A."/>
            <person name="Nishimura M.T."/>
            <person name="Romanchuk A."/>
            <person name="Chang J.H."/>
            <person name="Mukhtar M.S."/>
            <person name="Cherkis K."/>
            <person name="Roach J."/>
            <person name="Grant S.R."/>
            <person name="Jones C.D."/>
            <person name="Dangl J.L."/>
        </authorList>
    </citation>
    <scope>NUCLEOTIDE SEQUENCE [LARGE SCALE GENOMIC DNA]</scope>
    <source>
        <strain evidence="2">race 4</strain>
    </source>
</reference>
<dbReference type="Proteomes" id="UP000005466">
    <property type="component" value="Unassembled WGS sequence"/>
</dbReference>
<comment type="caution">
    <text evidence="1">The sequence shown here is derived from an EMBL/GenBank/DDBJ whole genome shotgun (WGS) entry which is preliminary data.</text>
</comment>
<feature type="non-terminal residue" evidence="1">
    <location>
        <position position="1"/>
    </location>
</feature>
<dbReference type="AlphaFoldDB" id="F3CFE0"/>
<accession>F3CFE0</accession>
<gene>
    <name evidence="1" type="ORF">Pgy4_34046</name>
</gene>
<dbReference type="EMBL" id="ADWY01002247">
    <property type="protein sequence ID" value="EGH17982.1"/>
    <property type="molecule type" value="Genomic_DNA"/>
</dbReference>
<feature type="non-terminal residue" evidence="1">
    <location>
        <position position="112"/>
    </location>
</feature>
<organism evidence="1 2">
    <name type="scientific">Pseudomonas savastanoi pv. glycinea str. race 4</name>
    <dbReference type="NCBI Taxonomy" id="875330"/>
    <lineage>
        <taxon>Bacteria</taxon>
        <taxon>Pseudomonadati</taxon>
        <taxon>Pseudomonadota</taxon>
        <taxon>Gammaproteobacteria</taxon>
        <taxon>Pseudomonadales</taxon>
        <taxon>Pseudomonadaceae</taxon>
        <taxon>Pseudomonas</taxon>
    </lineage>
</organism>
<evidence type="ECO:0000313" key="2">
    <source>
        <dbReference type="Proteomes" id="UP000005466"/>
    </source>
</evidence>
<sequence length="112" mass="12312">LGMYCVPNRAGIRLFSLTQSYDKLASDRRPCLKGEHMYQVIGIKNTAIAFLVVIAVRSYIGNHASEGCYRCLCDYERWGDFHAVEGGVEPLFAGQGCEGPYVPFSASVSIQA</sequence>
<proteinExistence type="predicted"/>